<dbReference type="RefSeq" id="WP_183442802.1">
    <property type="nucleotide sequence ID" value="NZ_JACHXD010000013.1"/>
</dbReference>
<keyword evidence="1 2" id="KW-0238">DNA-binding</keyword>
<dbReference type="InterPro" id="IPR001647">
    <property type="entry name" value="HTH_TetR"/>
</dbReference>
<reference evidence="4 5" key="1">
    <citation type="submission" date="2020-08" db="EMBL/GenBank/DDBJ databases">
        <title>Genomic Encyclopedia of Type Strains, Phase III (KMG-III): the genomes of soil and plant-associated and newly described type strains.</title>
        <authorList>
            <person name="Whitman W."/>
        </authorList>
    </citation>
    <scope>NUCLEOTIDE SEQUENCE [LARGE SCALE GENOMIC DNA]</scope>
    <source>
        <strain evidence="4 5">CECT 8897</strain>
    </source>
</reference>
<evidence type="ECO:0000256" key="1">
    <source>
        <dbReference type="ARBA" id="ARBA00023125"/>
    </source>
</evidence>
<dbReference type="SUPFAM" id="SSF46689">
    <property type="entry name" value="Homeodomain-like"/>
    <property type="match status" value="1"/>
</dbReference>
<name>A0A7W5BDD1_9BURK</name>
<dbReference type="PROSITE" id="PS50977">
    <property type="entry name" value="HTH_TETR_2"/>
    <property type="match status" value="1"/>
</dbReference>
<dbReference type="AlphaFoldDB" id="A0A7W5BDD1"/>
<dbReference type="Gene3D" id="1.10.357.10">
    <property type="entry name" value="Tetracycline Repressor, domain 2"/>
    <property type="match status" value="1"/>
</dbReference>
<accession>A0A7W5BDD1</accession>
<organism evidence="4 5">
    <name type="scientific">Pseudoduganella violacea</name>
    <dbReference type="NCBI Taxonomy" id="1715466"/>
    <lineage>
        <taxon>Bacteria</taxon>
        <taxon>Pseudomonadati</taxon>
        <taxon>Pseudomonadota</taxon>
        <taxon>Betaproteobacteria</taxon>
        <taxon>Burkholderiales</taxon>
        <taxon>Oxalobacteraceae</taxon>
        <taxon>Telluria group</taxon>
        <taxon>Pseudoduganella</taxon>
    </lineage>
</organism>
<feature type="DNA-binding region" description="H-T-H motif" evidence="2">
    <location>
        <begin position="27"/>
        <end position="46"/>
    </location>
</feature>
<evidence type="ECO:0000259" key="3">
    <source>
        <dbReference type="PROSITE" id="PS50977"/>
    </source>
</evidence>
<dbReference type="EMBL" id="JACHXD010000013">
    <property type="protein sequence ID" value="MBB3121063.1"/>
    <property type="molecule type" value="Genomic_DNA"/>
</dbReference>
<dbReference type="GO" id="GO:0000976">
    <property type="term" value="F:transcription cis-regulatory region binding"/>
    <property type="evidence" value="ECO:0007669"/>
    <property type="project" value="TreeGrafter"/>
</dbReference>
<dbReference type="PRINTS" id="PR00455">
    <property type="entry name" value="HTHTETR"/>
</dbReference>
<proteinExistence type="predicted"/>
<feature type="domain" description="HTH tetR-type" evidence="3">
    <location>
        <begin position="4"/>
        <end position="64"/>
    </location>
</feature>
<comment type="caution">
    <text evidence="4">The sequence shown here is derived from an EMBL/GenBank/DDBJ whole genome shotgun (WGS) entry which is preliminary data.</text>
</comment>
<evidence type="ECO:0000313" key="4">
    <source>
        <dbReference type="EMBL" id="MBB3121063.1"/>
    </source>
</evidence>
<dbReference type="GO" id="GO:0003700">
    <property type="term" value="F:DNA-binding transcription factor activity"/>
    <property type="evidence" value="ECO:0007669"/>
    <property type="project" value="TreeGrafter"/>
</dbReference>
<dbReference type="Pfam" id="PF00440">
    <property type="entry name" value="TetR_N"/>
    <property type="match status" value="1"/>
</dbReference>
<dbReference type="PANTHER" id="PTHR30055:SF223">
    <property type="entry name" value="HTH-TYPE TRANSCRIPTIONAL REGULATOR UIDR"/>
    <property type="match status" value="1"/>
</dbReference>
<dbReference type="PANTHER" id="PTHR30055">
    <property type="entry name" value="HTH-TYPE TRANSCRIPTIONAL REGULATOR RUTR"/>
    <property type="match status" value="1"/>
</dbReference>
<evidence type="ECO:0000313" key="5">
    <source>
        <dbReference type="Proteomes" id="UP000541535"/>
    </source>
</evidence>
<protein>
    <submittedName>
        <fullName evidence="4">AcrR family transcriptional regulator</fullName>
    </submittedName>
</protein>
<gene>
    <name evidence="4" type="ORF">FHS03_004136</name>
</gene>
<sequence>MSAESRREQLMDCALELVGEEGANAMTLARVAERAGVSKPIAYEHFQTREGLLAALYTRCCERHLAVTAAALDQAQDGAQVATVLAQAYIDCVLSSDSASLAVEAAMYGAAETEAVLRANDEAFLAFCAARMAAFRPGTPCPAAMIAFLGAARALALAVAAGTLPPALALSKLRALLLAAWEQ</sequence>
<dbReference type="Proteomes" id="UP000541535">
    <property type="component" value="Unassembled WGS sequence"/>
</dbReference>
<keyword evidence="5" id="KW-1185">Reference proteome</keyword>
<dbReference type="InterPro" id="IPR009057">
    <property type="entry name" value="Homeodomain-like_sf"/>
</dbReference>
<evidence type="ECO:0000256" key="2">
    <source>
        <dbReference type="PROSITE-ProRule" id="PRU00335"/>
    </source>
</evidence>
<dbReference type="InterPro" id="IPR050109">
    <property type="entry name" value="HTH-type_TetR-like_transc_reg"/>
</dbReference>